<dbReference type="HOGENOM" id="CLU_045683_0_0_4"/>
<dbReference type="RefSeq" id="WP_003807883.1">
    <property type="nucleotide sequence ID" value="NC_019382.1"/>
</dbReference>
<dbReference type="KEGG" id="bbh:BN112_2877"/>
<dbReference type="GeneID" id="56480786"/>
<dbReference type="PIRSF" id="PIRSF017082">
    <property type="entry name" value="YflP"/>
    <property type="match status" value="1"/>
</dbReference>
<evidence type="ECO:0000256" key="2">
    <source>
        <dbReference type="SAM" id="SignalP"/>
    </source>
</evidence>
<organism evidence="3 4">
    <name type="scientific">Bordetella bronchiseptica 253</name>
    <dbReference type="NCBI Taxonomy" id="568707"/>
    <lineage>
        <taxon>Bacteria</taxon>
        <taxon>Pseudomonadati</taxon>
        <taxon>Pseudomonadota</taxon>
        <taxon>Betaproteobacteria</taxon>
        <taxon>Burkholderiales</taxon>
        <taxon>Alcaligenaceae</taxon>
        <taxon>Bordetella</taxon>
    </lineage>
</organism>
<dbReference type="Proteomes" id="UP000007564">
    <property type="component" value="Chromosome"/>
</dbReference>
<evidence type="ECO:0000313" key="4">
    <source>
        <dbReference type="Proteomes" id="UP000007564"/>
    </source>
</evidence>
<dbReference type="EMBL" id="HE965806">
    <property type="protein sequence ID" value="CCJ54794.1"/>
    <property type="molecule type" value="Genomic_DNA"/>
</dbReference>
<feature type="signal peptide" evidence="2">
    <location>
        <begin position="1"/>
        <end position="21"/>
    </location>
</feature>
<keyword evidence="2" id="KW-0732">Signal</keyword>
<dbReference type="InterPro" id="IPR042100">
    <property type="entry name" value="Bug_dom1"/>
</dbReference>
<dbReference type="Pfam" id="PF03401">
    <property type="entry name" value="TctC"/>
    <property type="match status" value="1"/>
</dbReference>
<protein>
    <submittedName>
        <fullName evidence="3">Putative exported protein</fullName>
    </submittedName>
</protein>
<dbReference type="Gene3D" id="3.40.190.10">
    <property type="entry name" value="Periplasmic binding protein-like II"/>
    <property type="match status" value="1"/>
</dbReference>
<dbReference type="Gene3D" id="3.40.190.150">
    <property type="entry name" value="Bordetella uptake gene, domain 1"/>
    <property type="match status" value="1"/>
</dbReference>
<dbReference type="SUPFAM" id="SSF53850">
    <property type="entry name" value="Periplasmic binding protein-like II"/>
    <property type="match status" value="1"/>
</dbReference>
<dbReference type="InterPro" id="IPR005064">
    <property type="entry name" value="BUG"/>
</dbReference>
<name>A0A0C6P9N6_BORBO</name>
<comment type="similarity">
    <text evidence="1">Belongs to the UPF0065 (bug) family.</text>
</comment>
<dbReference type="PANTHER" id="PTHR42928:SF5">
    <property type="entry name" value="BLR1237 PROTEIN"/>
    <property type="match status" value="1"/>
</dbReference>
<sequence length="320" mass="34363">MHRRSFLTATLLSLLATRAWAQKTAYPGQRPVRLVVPAAAGGATDLVARLIAQHLSPSWPEPMVVENRPGGGGVIGTQAVARAPADGYTLLMGAINHTINASLVKNLPYDTLGDFTFIAGVVSIPNVLVVNPKVPVNSVEEFIRYSQTHDLTFASSGNGTSQHLSAEKFRMDTGAKYQHVPYKGSAPAVTDLLGGHVDLMFDNLPSAAPNIRTGRLRALGVTSAQRNPAFPDIPAIAETVPGFDVRSWFGLMGPAGLPRDVVERLHAEMAHVFAQKDVLQWLDKMGAQAEVTDPAAFDAYVRQEIKRWAEVVQASGATVQ</sequence>
<evidence type="ECO:0000256" key="1">
    <source>
        <dbReference type="ARBA" id="ARBA00006987"/>
    </source>
</evidence>
<dbReference type="AlphaFoldDB" id="A0A0C6P9N6"/>
<proteinExistence type="inferred from homology"/>
<evidence type="ECO:0000313" key="3">
    <source>
        <dbReference type="EMBL" id="CCJ54794.1"/>
    </source>
</evidence>
<accession>A0A0C6P9N6</accession>
<reference evidence="3 4" key="1">
    <citation type="journal article" date="2012" name="BMC Genomics">
        <title>Comparative genomics of the classical Bordetella subspecies: the evolution and exchange of virulence-associated diversity amongst closely related pathogens.</title>
        <authorList>
            <person name="Park J."/>
            <person name="Zhang Y."/>
            <person name="Buboltz A.M."/>
            <person name="Zhang X."/>
            <person name="Schuster S.C."/>
            <person name="Ahuja U."/>
            <person name="Liu M."/>
            <person name="Miller J.F."/>
            <person name="Sebaihia M."/>
            <person name="Bentley S.D."/>
            <person name="Parkhill J."/>
            <person name="Harvill E.T."/>
        </authorList>
    </citation>
    <scope>NUCLEOTIDE SEQUENCE [LARGE SCALE GENOMIC DNA]</scope>
    <source>
        <strain evidence="3 4">253</strain>
    </source>
</reference>
<dbReference type="PANTHER" id="PTHR42928">
    <property type="entry name" value="TRICARBOXYLATE-BINDING PROTEIN"/>
    <property type="match status" value="1"/>
</dbReference>
<dbReference type="OrthoDB" id="8678477at2"/>
<feature type="chain" id="PRO_5002190148" evidence="2">
    <location>
        <begin position="22"/>
        <end position="320"/>
    </location>
</feature>
<dbReference type="CDD" id="cd13578">
    <property type="entry name" value="PBP2_Bug27"/>
    <property type="match status" value="1"/>
</dbReference>
<gene>
    <name evidence="3" type="ORF">BN112_2877</name>
</gene>